<dbReference type="InterPro" id="IPR027417">
    <property type="entry name" value="P-loop_NTPase"/>
</dbReference>
<dbReference type="SUPFAM" id="SSF52540">
    <property type="entry name" value="P-loop containing nucleoside triphosphate hydrolases"/>
    <property type="match status" value="2"/>
</dbReference>
<dbReference type="PANTHER" id="PTHR47642">
    <property type="entry name" value="ATP-DEPENDENT DNA HELICASE"/>
    <property type="match status" value="1"/>
</dbReference>
<comment type="catalytic activity">
    <reaction evidence="1">
        <text>ATP + H2O = ADP + phosphate + H(+)</text>
        <dbReference type="Rhea" id="RHEA:13065"/>
        <dbReference type="ChEBI" id="CHEBI:15377"/>
        <dbReference type="ChEBI" id="CHEBI:15378"/>
        <dbReference type="ChEBI" id="CHEBI:30616"/>
        <dbReference type="ChEBI" id="CHEBI:43474"/>
        <dbReference type="ChEBI" id="CHEBI:456216"/>
        <dbReference type="EC" id="5.6.2.3"/>
    </reaction>
</comment>
<evidence type="ECO:0000313" key="6">
    <source>
        <dbReference type="Proteomes" id="UP000650467"/>
    </source>
</evidence>
<dbReference type="GO" id="GO:0006310">
    <property type="term" value="P:DNA recombination"/>
    <property type="evidence" value="ECO:0007669"/>
    <property type="project" value="UniProtKB-KW"/>
</dbReference>
<dbReference type="Proteomes" id="UP000650467">
    <property type="component" value="Unassembled WGS sequence"/>
</dbReference>
<dbReference type="OrthoDB" id="508102at2759"/>
<dbReference type="InterPro" id="IPR036691">
    <property type="entry name" value="Endo/exonu/phosph_ase_sf"/>
</dbReference>
<dbReference type="CDD" id="cd18809">
    <property type="entry name" value="SF1_C_RecD"/>
    <property type="match status" value="1"/>
</dbReference>
<feature type="region of interest" description="Disordered" evidence="2">
    <location>
        <begin position="1123"/>
        <end position="1160"/>
    </location>
</feature>
<comment type="similarity">
    <text evidence="1">Belongs to the helicase family.</text>
</comment>
<keyword evidence="6" id="KW-1185">Reference proteome</keyword>
<dbReference type="GO" id="GO:0000723">
    <property type="term" value="P:telomere maintenance"/>
    <property type="evidence" value="ECO:0007669"/>
    <property type="project" value="InterPro"/>
</dbReference>
<reference evidence="5" key="1">
    <citation type="journal article" date="2020" name="bioRxiv">
        <title>Comparative genomics of Chlamydomonas.</title>
        <authorList>
            <person name="Craig R.J."/>
            <person name="Hasan A.R."/>
            <person name="Ness R.W."/>
            <person name="Keightley P.D."/>
        </authorList>
    </citation>
    <scope>NUCLEOTIDE SEQUENCE</scope>
    <source>
        <strain evidence="5">SAG 7.73</strain>
    </source>
</reference>
<accession>A0A835S829</accession>
<keyword evidence="1" id="KW-0067">ATP-binding</keyword>
<feature type="region of interest" description="Disordered" evidence="2">
    <location>
        <begin position="387"/>
        <end position="419"/>
    </location>
</feature>
<dbReference type="Gene3D" id="3.40.50.300">
    <property type="entry name" value="P-loop containing nucleotide triphosphate hydrolases"/>
    <property type="match status" value="1"/>
</dbReference>
<keyword evidence="1" id="KW-0234">DNA repair</keyword>
<dbReference type="Pfam" id="PF03372">
    <property type="entry name" value="Exo_endo_phos"/>
    <property type="match status" value="1"/>
</dbReference>
<evidence type="ECO:0000259" key="3">
    <source>
        <dbReference type="Pfam" id="PF03372"/>
    </source>
</evidence>
<keyword evidence="1" id="KW-0233">DNA recombination</keyword>
<dbReference type="EMBL" id="JAEHOC010000253">
    <property type="protein sequence ID" value="KAG2422049.1"/>
    <property type="molecule type" value="Genomic_DNA"/>
</dbReference>
<keyword evidence="1" id="KW-0547">Nucleotide-binding</keyword>
<dbReference type="InterPro" id="IPR051055">
    <property type="entry name" value="PIF1_helicase"/>
</dbReference>
<keyword evidence="1" id="KW-0227">DNA damage</keyword>
<feature type="region of interest" description="Disordered" evidence="2">
    <location>
        <begin position="694"/>
        <end position="728"/>
    </location>
</feature>
<dbReference type="GO" id="GO:0043139">
    <property type="term" value="F:5'-3' DNA helicase activity"/>
    <property type="evidence" value="ECO:0007669"/>
    <property type="project" value="UniProtKB-EC"/>
</dbReference>
<dbReference type="GO" id="GO:0006281">
    <property type="term" value="P:DNA repair"/>
    <property type="evidence" value="ECO:0007669"/>
    <property type="project" value="UniProtKB-KW"/>
</dbReference>
<comment type="cofactor">
    <cofactor evidence="1">
        <name>Mg(2+)</name>
        <dbReference type="ChEBI" id="CHEBI:18420"/>
    </cofactor>
</comment>
<evidence type="ECO:0000313" key="5">
    <source>
        <dbReference type="EMBL" id="KAG2422049.1"/>
    </source>
</evidence>
<keyword evidence="1" id="KW-0347">Helicase</keyword>
<sequence length="1160" mass="128784">MSFHERANIIRSDPITTTRMYQCRLDAALKYLVYECTDTLGPVHDSFFMEEMNGRATEHSHGEFWVTDAPRYGVDSDDTICTFIDKYVTCSIIGLPSDQEHYIRVVRSSLTQATVLLQRLPSEVRMNTYPKLLGPIWGGNMDIQFILDPYAVSTYITSYIANSRRVVFVPTSPPAQRVRLLKSMKDLERESEFNGSRSTNIFYINIIEKYNNDEDDEDAEDADLTFEVSSYLRPMGRPAASHVADSPATFHSRDWLYTPCHPAVLRYVGYKKREDTMEDWARERVLLYLPWIGTMEDAPMRQHGSWLAAYQANMETIEANALPFELMSQQTIEAASSSALRPEYKHDRLVLDKKLERTHGKDWEARLASSNEAVPLAELRTTYDLDLDLPPEQQPARKASAHSGPDLAKATQVQSEEEYHANVRSLNEGQRRYLNHFLRVIKHDGPKLRDFISGGAGVGKSRLVDVLVQSAVRAYPPKNGAPPDAVVVLKLCPTGRAAFQIHGSTIHSGLCIPVKNSKARTFTYTPFNGDMRSRLHSHYIYTVIILIDEISMVGSGLLYMVDQRLRDIFGAPDNWMADLHFIAVGDLFQCRPIADRWVFHAPYSQGLEGSDIPAWHSMNIRMYELTQIMRTKEREFGHRINRLRENQLSPADNFAFAARVGAFVEITLNVDTSDGLVDSADGLIRAITFPSALPDGAACDESPHEPRSPGPTPADARGQQQQQQQQNSPPHFVWVEFMDATVGQQRRNRCKALATQCRAEPTWTPVWAESRTFSYGTDGQHTVERTQFPLASAFARTIHHVQGSSIPSVAVELREGFNTHGLLYVAISRATTEQGLYLKNWDPAAIMIDPAIEWEMYRLRTEARLALSVQPLPALIHAGTDVCVMTHNVRSLRLHAANIASDPDLPDVDFMCLQETRLLANEDHTPHLPPGFMLLGAAGVTPGPHTTQRVAAGVALLGQTQTVQRHADIAAVAISNRHAWAAAATATCRGLTFTVASVYCSPANTIPDMLALVHQLCAALTPYHTLGPVLLAGDWNADIAAQEDGRAAALRAALARHGYELASTTQPTCDSGSCIDHAWLHRGTSTSGSGAPPAGAVTWHARSQASASFFSDHSPVHIVLSPHQQAPEPALPVVTQPKSLRPDPMNGYTADEESKRKSAP</sequence>
<dbReference type="SUPFAM" id="SSF56219">
    <property type="entry name" value="DNase I-like"/>
    <property type="match status" value="1"/>
</dbReference>
<dbReference type="AlphaFoldDB" id="A0A835S829"/>
<gene>
    <name evidence="5" type="ORF">HXX76_016311</name>
</gene>
<feature type="domain" description="DNA helicase Pif1-like DEAD-box helicase" evidence="4">
    <location>
        <begin position="426"/>
        <end position="634"/>
    </location>
</feature>
<dbReference type="Pfam" id="PF05970">
    <property type="entry name" value="PIF1"/>
    <property type="match status" value="1"/>
</dbReference>
<proteinExistence type="inferred from homology"/>
<keyword evidence="1" id="KW-0378">Hydrolase</keyword>
<comment type="caution">
    <text evidence="5">The sequence shown here is derived from an EMBL/GenBank/DDBJ whole genome shotgun (WGS) entry which is preliminary data.</text>
</comment>
<evidence type="ECO:0000256" key="2">
    <source>
        <dbReference type="SAM" id="MobiDB-lite"/>
    </source>
</evidence>
<evidence type="ECO:0000256" key="1">
    <source>
        <dbReference type="RuleBase" id="RU363044"/>
    </source>
</evidence>
<organism evidence="5 6">
    <name type="scientific">Chlamydomonas incerta</name>
    <dbReference type="NCBI Taxonomy" id="51695"/>
    <lineage>
        <taxon>Eukaryota</taxon>
        <taxon>Viridiplantae</taxon>
        <taxon>Chlorophyta</taxon>
        <taxon>core chlorophytes</taxon>
        <taxon>Chlorophyceae</taxon>
        <taxon>CS clade</taxon>
        <taxon>Chlamydomonadales</taxon>
        <taxon>Chlamydomonadaceae</taxon>
        <taxon>Chlamydomonas</taxon>
    </lineage>
</organism>
<dbReference type="PANTHER" id="PTHR47642:SF5">
    <property type="entry name" value="ATP-DEPENDENT DNA HELICASE"/>
    <property type="match status" value="1"/>
</dbReference>
<feature type="domain" description="Endonuclease/exonuclease/phosphatase" evidence="3">
    <location>
        <begin position="885"/>
        <end position="1113"/>
    </location>
</feature>
<name>A0A835S829_CHLIN</name>
<dbReference type="GO" id="GO:0005524">
    <property type="term" value="F:ATP binding"/>
    <property type="evidence" value="ECO:0007669"/>
    <property type="project" value="UniProtKB-KW"/>
</dbReference>
<dbReference type="EC" id="5.6.2.3" evidence="1"/>
<dbReference type="Gene3D" id="3.60.10.10">
    <property type="entry name" value="Endonuclease/exonuclease/phosphatase"/>
    <property type="match status" value="1"/>
</dbReference>
<dbReference type="InterPro" id="IPR005135">
    <property type="entry name" value="Endo/exonuclease/phosphatase"/>
</dbReference>
<dbReference type="GO" id="GO:0016787">
    <property type="term" value="F:hydrolase activity"/>
    <property type="evidence" value="ECO:0007669"/>
    <property type="project" value="UniProtKB-KW"/>
</dbReference>
<dbReference type="InterPro" id="IPR010285">
    <property type="entry name" value="DNA_helicase_pif1-like_DEAD"/>
</dbReference>
<protein>
    <recommendedName>
        <fullName evidence="1">ATP-dependent DNA helicase</fullName>
        <ecNumber evidence="1">5.6.2.3</ecNumber>
    </recommendedName>
</protein>
<evidence type="ECO:0000259" key="4">
    <source>
        <dbReference type="Pfam" id="PF05970"/>
    </source>
</evidence>